<dbReference type="EMBL" id="BPLR01008986">
    <property type="protein sequence ID" value="GIY28808.1"/>
    <property type="molecule type" value="Genomic_DNA"/>
</dbReference>
<dbReference type="AlphaFoldDB" id="A0AAV4S2Q1"/>
<dbReference type="Proteomes" id="UP001054945">
    <property type="component" value="Unassembled WGS sequence"/>
</dbReference>
<organism evidence="1 2">
    <name type="scientific">Caerostris extrusa</name>
    <name type="common">Bark spider</name>
    <name type="synonym">Caerostris bankana</name>
    <dbReference type="NCBI Taxonomy" id="172846"/>
    <lineage>
        <taxon>Eukaryota</taxon>
        <taxon>Metazoa</taxon>
        <taxon>Ecdysozoa</taxon>
        <taxon>Arthropoda</taxon>
        <taxon>Chelicerata</taxon>
        <taxon>Arachnida</taxon>
        <taxon>Araneae</taxon>
        <taxon>Araneomorphae</taxon>
        <taxon>Entelegynae</taxon>
        <taxon>Araneoidea</taxon>
        <taxon>Araneidae</taxon>
        <taxon>Caerostris</taxon>
    </lineage>
</organism>
<name>A0AAV4S2Q1_CAEEX</name>
<protein>
    <submittedName>
        <fullName evidence="1">Uncharacterized protein</fullName>
    </submittedName>
</protein>
<accession>A0AAV4S2Q1</accession>
<reference evidence="1 2" key="1">
    <citation type="submission" date="2021-06" db="EMBL/GenBank/DDBJ databases">
        <title>Caerostris extrusa draft genome.</title>
        <authorList>
            <person name="Kono N."/>
            <person name="Arakawa K."/>
        </authorList>
    </citation>
    <scope>NUCLEOTIDE SEQUENCE [LARGE SCALE GENOMIC DNA]</scope>
</reference>
<evidence type="ECO:0000313" key="2">
    <source>
        <dbReference type="Proteomes" id="UP001054945"/>
    </source>
</evidence>
<evidence type="ECO:0000313" key="1">
    <source>
        <dbReference type="EMBL" id="GIY28808.1"/>
    </source>
</evidence>
<keyword evidence="2" id="KW-1185">Reference proteome</keyword>
<sequence>MQIIKPAFFSILKNFKSLLRLKRCHCDGWWTKARDVELGESETSLTMRINLITHTSQSAVITSGLMHACSANVGPLSGRYKVITHTCKKPSPDSRAPDSPAAG</sequence>
<gene>
    <name evidence="1" type="ORF">CEXT_405351</name>
</gene>
<proteinExistence type="predicted"/>
<comment type="caution">
    <text evidence="1">The sequence shown here is derived from an EMBL/GenBank/DDBJ whole genome shotgun (WGS) entry which is preliminary data.</text>
</comment>